<evidence type="ECO:0000256" key="1">
    <source>
        <dbReference type="SAM" id="MobiDB-lite"/>
    </source>
</evidence>
<proteinExistence type="predicted"/>
<accession>A0A0E9XAY3</accession>
<evidence type="ECO:0000313" key="2">
    <source>
        <dbReference type="EMBL" id="JAH99907.1"/>
    </source>
</evidence>
<organism evidence="2">
    <name type="scientific">Anguilla anguilla</name>
    <name type="common">European freshwater eel</name>
    <name type="synonym">Muraena anguilla</name>
    <dbReference type="NCBI Taxonomy" id="7936"/>
    <lineage>
        <taxon>Eukaryota</taxon>
        <taxon>Metazoa</taxon>
        <taxon>Chordata</taxon>
        <taxon>Craniata</taxon>
        <taxon>Vertebrata</taxon>
        <taxon>Euteleostomi</taxon>
        <taxon>Actinopterygii</taxon>
        <taxon>Neopterygii</taxon>
        <taxon>Teleostei</taxon>
        <taxon>Anguilliformes</taxon>
        <taxon>Anguillidae</taxon>
        <taxon>Anguilla</taxon>
    </lineage>
</organism>
<dbReference type="AlphaFoldDB" id="A0A0E9XAY3"/>
<feature type="region of interest" description="Disordered" evidence="1">
    <location>
        <begin position="1"/>
        <end position="41"/>
    </location>
</feature>
<dbReference type="EMBL" id="GBXM01008670">
    <property type="protein sequence ID" value="JAH99907.1"/>
    <property type="molecule type" value="Transcribed_RNA"/>
</dbReference>
<feature type="compositionally biased region" description="Basic and acidic residues" evidence="1">
    <location>
        <begin position="19"/>
        <end position="28"/>
    </location>
</feature>
<protein>
    <submittedName>
        <fullName evidence="2">Uncharacterized protein</fullName>
    </submittedName>
</protein>
<name>A0A0E9XAY3_ANGAN</name>
<reference evidence="2" key="1">
    <citation type="submission" date="2014-11" db="EMBL/GenBank/DDBJ databases">
        <authorList>
            <person name="Amaro Gonzalez C."/>
        </authorList>
    </citation>
    <scope>NUCLEOTIDE SEQUENCE</scope>
</reference>
<sequence length="60" mass="6478">MHQGKINKVGGGKKIRLKQPAEDQKNAETEPQTASAGVDNFHTTHRALPLKGWGSISICP</sequence>
<reference evidence="2" key="2">
    <citation type="journal article" date="2015" name="Fish Shellfish Immunol.">
        <title>Early steps in the European eel (Anguilla anguilla)-Vibrio vulnificus interaction in the gills: Role of the RtxA13 toxin.</title>
        <authorList>
            <person name="Callol A."/>
            <person name="Pajuelo D."/>
            <person name="Ebbesson L."/>
            <person name="Teles M."/>
            <person name="MacKenzie S."/>
            <person name="Amaro C."/>
        </authorList>
    </citation>
    <scope>NUCLEOTIDE SEQUENCE</scope>
</reference>